<protein>
    <submittedName>
        <fullName evidence="1">Uncharacterized protein</fullName>
    </submittedName>
</protein>
<gene>
    <name evidence="2" type="ORF">J4G43_030080</name>
    <name evidence="1" type="ORF">J4G43_32055</name>
</gene>
<evidence type="ECO:0000313" key="1">
    <source>
        <dbReference type="EMBL" id="MBO1865366.1"/>
    </source>
</evidence>
<name>A0A939M8W4_9BRAD</name>
<dbReference type="KEGG" id="bban:J4G43_030080"/>
<dbReference type="Proteomes" id="UP000664702">
    <property type="component" value="Chromosome"/>
</dbReference>
<accession>A0A939M8W4</accession>
<sequence length="66" mass="7069">MGQVRKAMKAPAASDDAAATIEDGVNRYGVHQGKRKGTVGSDAETIFRNADKQIKGLRARTGRPSR</sequence>
<dbReference type="RefSeq" id="WP_208087172.1">
    <property type="nucleotide sequence ID" value="NZ_CP086136.1"/>
</dbReference>
<dbReference type="EMBL" id="CP086136">
    <property type="protein sequence ID" value="UEM08989.1"/>
    <property type="molecule type" value="Genomic_DNA"/>
</dbReference>
<reference evidence="2 3" key="2">
    <citation type="journal article" date="2022" name="Int. J. Syst. Evol. Microbiol.">
        <title>Strains of Bradyrhizobium barranii sp. nov. associated with legumes native to Canada are symbionts of soybeans and belong to different subspecies (subsp. barranii subsp. nov. and subsp. apii subsp. nov.) and symbiovars (sv. glycinearum and sv. septentrionale).</title>
        <authorList>
            <person name="Bromfield E.S.P."/>
            <person name="Cloutier S."/>
            <person name="Wasai-Hara S."/>
            <person name="Minamisawa K."/>
        </authorList>
    </citation>
    <scope>NUCLEOTIDE SEQUENCE [LARGE SCALE GENOMIC DNA]</scope>
    <source>
        <strain evidence="2 3">144S4</strain>
    </source>
</reference>
<dbReference type="EMBL" id="JAGEMI010000001">
    <property type="protein sequence ID" value="MBO1865366.1"/>
    <property type="molecule type" value="Genomic_DNA"/>
</dbReference>
<evidence type="ECO:0000313" key="3">
    <source>
        <dbReference type="Proteomes" id="UP000664702"/>
    </source>
</evidence>
<dbReference type="AlphaFoldDB" id="A0A939M8W4"/>
<evidence type="ECO:0000313" key="2">
    <source>
        <dbReference type="EMBL" id="UEM08989.1"/>
    </source>
</evidence>
<reference evidence="1" key="1">
    <citation type="submission" date="2021-03" db="EMBL/GenBank/DDBJ databases">
        <title>Whole Genome Sequence of Bradyrhizobium sp. Strain 144S4.</title>
        <authorList>
            <person name="Bromfield E.S.P."/>
            <person name="Cloutier S."/>
        </authorList>
    </citation>
    <scope>NUCLEOTIDE SEQUENCE [LARGE SCALE GENOMIC DNA]</scope>
    <source>
        <strain evidence="1">144S4</strain>
    </source>
</reference>
<proteinExistence type="predicted"/>
<organism evidence="1">
    <name type="scientific">Bradyrhizobium barranii subsp. barranii</name>
    <dbReference type="NCBI Taxonomy" id="2823807"/>
    <lineage>
        <taxon>Bacteria</taxon>
        <taxon>Pseudomonadati</taxon>
        <taxon>Pseudomonadota</taxon>
        <taxon>Alphaproteobacteria</taxon>
        <taxon>Hyphomicrobiales</taxon>
        <taxon>Nitrobacteraceae</taxon>
        <taxon>Bradyrhizobium</taxon>
        <taxon>Bradyrhizobium barranii</taxon>
    </lineage>
</organism>